<dbReference type="Proteomes" id="UP000324758">
    <property type="component" value="Unassembled WGS sequence"/>
</dbReference>
<evidence type="ECO:0000313" key="3">
    <source>
        <dbReference type="Proteomes" id="UP000324758"/>
    </source>
</evidence>
<dbReference type="Pfam" id="PF01936">
    <property type="entry name" value="NYN"/>
    <property type="match status" value="1"/>
</dbReference>
<protein>
    <submittedName>
        <fullName evidence="2">NYN domain-containing protein</fullName>
    </submittedName>
</protein>
<evidence type="ECO:0000259" key="1">
    <source>
        <dbReference type="Pfam" id="PF01936"/>
    </source>
</evidence>
<keyword evidence="3" id="KW-1185">Reference proteome</keyword>
<name>A0A5D3KRD0_9BRAD</name>
<dbReference type="CDD" id="cd10911">
    <property type="entry name" value="PIN_LabA"/>
    <property type="match status" value="1"/>
</dbReference>
<dbReference type="PANTHER" id="PTHR35458">
    <property type="entry name" value="SLR0755 PROTEIN"/>
    <property type="match status" value="1"/>
</dbReference>
<sequence length="192" mass="21309">MTYGGGGTRTRVEKIALFLDGEDLHLSAKALGFELDYRKLLEKFRSRGTILRAIYYIAIAQSQEQSSIRPLVDWLAYNGFSIVSKSAKEYVDAGGRLKVRGNMRIELAVDAMALAEQLDEIVLFSGSGDFQPVVKAVQRRGVRVTVVSTIATSPALAADVLRRQADCFVDLANLRSDCARHPYVRRTPHHNP</sequence>
<dbReference type="Gene3D" id="3.40.50.1010">
    <property type="entry name" value="5'-nuclease"/>
    <property type="match status" value="1"/>
</dbReference>
<accession>A0A5D3KRD0</accession>
<reference evidence="2 3" key="1">
    <citation type="submission" date="2019-08" db="EMBL/GenBank/DDBJ databases">
        <title>Bradyrhizobium hipponensis sp. nov., a rhizobium isolated from a Lupinus angustifolius root nodule in Tunisia.</title>
        <authorList>
            <person name="Off K."/>
            <person name="Rejili M."/>
            <person name="Mars M."/>
            <person name="Brachmann A."/>
            <person name="Marin M."/>
        </authorList>
    </citation>
    <scope>NUCLEOTIDE SEQUENCE [LARGE SCALE GENOMIC DNA]</scope>
    <source>
        <strain evidence="2 3">CTAW71</strain>
    </source>
</reference>
<dbReference type="EMBL" id="VSSS01000008">
    <property type="protein sequence ID" value="TYL99167.1"/>
    <property type="molecule type" value="Genomic_DNA"/>
</dbReference>
<dbReference type="InterPro" id="IPR047140">
    <property type="entry name" value="LabA"/>
</dbReference>
<gene>
    <name evidence="2" type="ORF">FXB40_03380</name>
</gene>
<feature type="domain" description="NYN" evidence="1">
    <location>
        <begin position="14"/>
        <end position="171"/>
    </location>
</feature>
<dbReference type="AlphaFoldDB" id="A0A5D3KRD0"/>
<dbReference type="RefSeq" id="WP_148770796.1">
    <property type="nucleotide sequence ID" value="NZ_VSSS01000008.1"/>
</dbReference>
<dbReference type="PANTHER" id="PTHR35458:SF2">
    <property type="entry name" value="SLR0755 PROTEIN"/>
    <property type="match status" value="1"/>
</dbReference>
<comment type="caution">
    <text evidence="2">The sequence shown here is derived from an EMBL/GenBank/DDBJ whole genome shotgun (WGS) entry which is preliminary data.</text>
</comment>
<dbReference type="InterPro" id="IPR021139">
    <property type="entry name" value="NYN"/>
</dbReference>
<dbReference type="OrthoDB" id="9794137at2"/>
<proteinExistence type="predicted"/>
<evidence type="ECO:0000313" key="2">
    <source>
        <dbReference type="EMBL" id="TYL99167.1"/>
    </source>
</evidence>
<dbReference type="GO" id="GO:0004540">
    <property type="term" value="F:RNA nuclease activity"/>
    <property type="evidence" value="ECO:0007669"/>
    <property type="project" value="InterPro"/>
</dbReference>
<organism evidence="2 3">
    <name type="scientific">Bradyrhizobium rifense</name>
    <dbReference type="NCBI Taxonomy" id="515499"/>
    <lineage>
        <taxon>Bacteria</taxon>
        <taxon>Pseudomonadati</taxon>
        <taxon>Pseudomonadota</taxon>
        <taxon>Alphaproteobacteria</taxon>
        <taxon>Hyphomicrobiales</taxon>
        <taxon>Nitrobacteraceae</taxon>
        <taxon>Bradyrhizobium</taxon>
    </lineage>
</organism>